<protein>
    <submittedName>
        <fullName evidence="1">Uncharacterized protein</fullName>
    </submittedName>
</protein>
<accession>A0A383AI22</accession>
<dbReference type="AlphaFoldDB" id="A0A383AI22"/>
<evidence type="ECO:0000313" key="1">
    <source>
        <dbReference type="EMBL" id="SVE07304.1"/>
    </source>
</evidence>
<proteinExistence type="predicted"/>
<dbReference type="EMBL" id="UINC01192253">
    <property type="protein sequence ID" value="SVE07304.1"/>
    <property type="molecule type" value="Genomic_DNA"/>
</dbReference>
<organism evidence="1">
    <name type="scientific">marine metagenome</name>
    <dbReference type="NCBI Taxonomy" id="408172"/>
    <lineage>
        <taxon>unclassified sequences</taxon>
        <taxon>metagenomes</taxon>
        <taxon>ecological metagenomes</taxon>
    </lineage>
</organism>
<gene>
    <name evidence="1" type="ORF">METZ01_LOCUS460158</name>
</gene>
<sequence>MTPWITKPVPFNIGQGAAGAGSTPFDDTGLKCYWKY</sequence>
<name>A0A383AI22_9ZZZZ</name>
<reference evidence="1" key="1">
    <citation type="submission" date="2018-05" db="EMBL/GenBank/DDBJ databases">
        <authorList>
            <person name="Lanie J.A."/>
            <person name="Ng W.-L."/>
            <person name="Kazmierczak K.M."/>
            <person name="Andrzejewski T.M."/>
            <person name="Davidsen T.M."/>
            <person name="Wayne K.J."/>
            <person name="Tettelin H."/>
            <person name="Glass J.I."/>
            <person name="Rusch D."/>
            <person name="Podicherti R."/>
            <person name="Tsui H.-C.T."/>
            <person name="Winkler M.E."/>
        </authorList>
    </citation>
    <scope>NUCLEOTIDE SEQUENCE</scope>
</reference>
<feature type="non-terminal residue" evidence="1">
    <location>
        <position position="36"/>
    </location>
</feature>